<name>A0AAW1NB40_SAPOF</name>
<dbReference type="AlphaFoldDB" id="A0AAW1NB40"/>
<evidence type="ECO:0000256" key="5">
    <source>
        <dbReference type="SAM" id="MobiDB-lite"/>
    </source>
</evidence>
<dbReference type="PANTHER" id="PTHR47718">
    <property type="entry name" value="OS01G0519700 PROTEIN"/>
    <property type="match status" value="1"/>
</dbReference>
<feature type="region of interest" description="Disordered" evidence="5">
    <location>
        <begin position="609"/>
        <end position="681"/>
    </location>
</feature>
<keyword evidence="8" id="KW-1185">Reference proteome</keyword>
<dbReference type="GO" id="GO:0008270">
    <property type="term" value="F:zinc ion binding"/>
    <property type="evidence" value="ECO:0007669"/>
    <property type="project" value="UniProtKB-KW"/>
</dbReference>
<dbReference type="SMART" id="SM00575">
    <property type="entry name" value="ZnF_PMZ"/>
    <property type="match status" value="1"/>
</dbReference>
<evidence type="ECO:0000256" key="4">
    <source>
        <dbReference type="PROSITE-ProRule" id="PRU00325"/>
    </source>
</evidence>
<keyword evidence="3" id="KW-0862">Zinc</keyword>
<organism evidence="7 8">
    <name type="scientific">Saponaria officinalis</name>
    <name type="common">Common soapwort</name>
    <name type="synonym">Lychnis saponaria</name>
    <dbReference type="NCBI Taxonomy" id="3572"/>
    <lineage>
        <taxon>Eukaryota</taxon>
        <taxon>Viridiplantae</taxon>
        <taxon>Streptophyta</taxon>
        <taxon>Embryophyta</taxon>
        <taxon>Tracheophyta</taxon>
        <taxon>Spermatophyta</taxon>
        <taxon>Magnoliopsida</taxon>
        <taxon>eudicotyledons</taxon>
        <taxon>Gunneridae</taxon>
        <taxon>Pentapetalae</taxon>
        <taxon>Caryophyllales</taxon>
        <taxon>Caryophyllaceae</taxon>
        <taxon>Caryophylleae</taxon>
        <taxon>Saponaria</taxon>
    </lineage>
</organism>
<dbReference type="Pfam" id="PF04434">
    <property type="entry name" value="SWIM"/>
    <property type="match status" value="1"/>
</dbReference>
<keyword evidence="1" id="KW-0479">Metal-binding</keyword>
<dbReference type="PANTHER" id="PTHR47718:SF13">
    <property type="entry name" value="OS09G0290500 PROTEIN"/>
    <property type="match status" value="1"/>
</dbReference>
<keyword evidence="2 4" id="KW-0863">Zinc-finger</keyword>
<evidence type="ECO:0000256" key="1">
    <source>
        <dbReference type="ARBA" id="ARBA00022723"/>
    </source>
</evidence>
<dbReference type="InterPro" id="IPR006564">
    <property type="entry name" value="Znf_PMZ"/>
</dbReference>
<dbReference type="InterPro" id="IPR007527">
    <property type="entry name" value="Znf_SWIM"/>
</dbReference>
<feature type="domain" description="SWIM-type" evidence="6">
    <location>
        <begin position="470"/>
        <end position="506"/>
    </location>
</feature>
<protein>
    <recommendedName>
        <fullName evidence="6">SWIM-type domain-containing protein</fullName>
    </recommendedName>
</protein>
<sequence>MFEGGDDSGPPTEPTVDMEFDSGEQFAALCFMYAYKTGFQFHVRSSDLLDVYKEKGVRRNEAGDNEAQFHMMKRIRLVCTKVRRSKTDPEHVPCKVFVDARIKFGGDKFVITQCDLVHNHEVDPSTSRHVANYRHIGEYFKKRMMLNDRAGIPMTRNFNTLVLEGDGYENIPFNYRDMRNAINRERRRGRFGGDAHELISYFDILKRENPEFYFAVQKDVNGALLNVFWADARCRAMYKAFGDPVSYDTTFLSNRYLMPFSPFVGVNHHESTVIFAAALVSYEDTETFEWVFEKWIECMGRAQAVMLTDQCKAMEGAIRKVFPHTKHRLCLWHILQNADKNLRSHPQFTAIDRDMQTLAHESTTEDEFQKLWAEMFIEQYEFALKRKAEEENVFNFADKNKPLKWDQGIIFEDVFHKVYMNKKFQEVKDEVYGCINTNVETLPNILGSVKMFRATSKVNEPFWKKERRSFEVSIDTVSGEYKCGCKLFEFKGIVCRHIIKCLDVLDVNVIPDKYILARWRKDLVIGYENIRVGYYDPGQSERVKRSFGLTVRSDYMTTLAMHDDEAYHIYMTKTNGLIKTLEAHADIENVDGYGEEDVSTRVWGRRRLQRREPVRQPAREEGDIRNPPDRRGNGRRRMPRQPKRRKTTTPNTNPITTVPTEDVSSQVSGFSSSQLRGSQLNSNMSGFQRTLLLSTSQQTPQFTSSQFSQFSRFL</sequence>
<evidence type="ECO:0000256" key="3">
    <source>
        <dbReference type="ARBA" id="ARBA00022833"/>
    </source>
</evidence>
<comment type="caution">
    <text evidence="7">The sequence shown here is derived from an EMBL/GenBank/DDBJ whole genome shotgun (WGS) entry which is preliminary data.</text>
</comment>
<evidence type="ECO:0000259" key="6">
    <source>
        <dbReference type="PROSITE" id="PS50966"/>
    </source>
</evidence>
<gene>
    <name evidence="7" type="ORF">RND81_01G027400</name>
</gene>
<dbReference type="Pfam" id="PF10551">
    <property type="entry name" value="MULE"/>
    <property type="match status" value="1"/>
</dbReference>
<dbReference type="EMBL" id="JBDFQZ010000001">
    <property type="protein sequence ID" value="KAK9755468.1"/>
    <property type="molecule type" value="Genomic_DNA"/>
</dbReference>
<dbReference type="PROSITE" id="PS50966">
    <property type="entry name" value="ZF_SWIM"/>
    <property type="match status" value="1"/>
</dbReference>
<feature type="compositionally biased region" description="Basic residues" evidence="5">
    <location>
        <begin position="633"/>
        <end position="647"/>
    </location>
</feature>
<evidence type="ECO:0000256" key="2">
    <source>
        <dbReference type="ARBA" id="ARBA00022771"/>
    </source>
</evidence>
<evidence type="ECO:0000313" key="8">
    <source>
        <dbReference type="Proteomes" id="UP001443914"/>
    </source>
</evidence>
<dbReference type="InterPro" id="IPR018289">
    <property type="entry name" value="MULE_transposase_dom"/>
</dbReference>
<feature type="compositionally biased region" description="Low complexity" evidence="5">
    <location>
        <begin position="648"/>
        <end position="674"/>
    </location>
</feature>
<dbReference type="Proteomes" id="UP001443914">
    <property type="component" value="Unassembled WGS sequence"/>
</dbReference>
<accession>A0AAW1NB40</accession>
<feature type="compositionally biased region" description="Basic and acidic residues" evidence="5">
    <location>
        <begin position="610"/>
        <end position="632"/>
    </location>
</feature>
<proteinExistence type="predicted"/>
<reference evidence="7" key="1">
    <citation type="submission" date="2024-03" db="EMBL/GenBank/DDBJ databases">
        <title>WGS assembly of Saponaria officinalis var. Norfolk2.</title>
        <authorList>
            <person name="Jenkins J."/>
            <person name="Shu S."/>
            <person name="Grimwood J."/>
            <person name="Barry K."/>
            <person name="Goodstein D."/>
            <person name="Schmutz J."/>
            <person name="Leebens-Mack J."/>
            <person name="Osbourn A."/>
        </authorList>
    </citation>
    <scope>NUCLEOTIDE SEQUENCE [LARGE SCALE GENOMIC DNA]</scope>
    <source>
        <strain evidence="7">JIC</strain>
    </source>
</reference>
<evidence type="ECO:0000313" key="7">
    <source>
        <dbReference type="EMBL" id="KAK9755468.1"/>
    </source>
</evidence>